<evidence type="ECO:0000313" key="2">
    <source>
        <dbReference type="Proteomes" id="UP000730161"/>
    </source>
</evidence>
<protein>
    <recommendedName>
        <fullName evidence="3">Lipoprotein</fullName>
    </recommendedName>
</protein>
<dbReference type="Proteomes" id="UP000730161">
    <property type="component" value="Unassembled WGS sequence"/>
</dbReference>
<reference evidence="1" key="1">
    <citation type="submission" date="2014-12" db="EMBL/GenBank/DDBJ databases">
        <authorList>
            <person name="Huang H.-H."/>
            <person name="Chen S.-C."/>
            <person name="Lai M.-C."/>
        </authorList>
    </citation>
    <scope>NUCLEOTIDE SEQUENCE</scope>
    <source>
        <strain evidence="1">K1F9705b</strain>
    </source>
</reference>
<sequence>MISRLPVLLLLIALFSVAGCVSDQPEPDTGEAYYLKGLAEYTAGNYQAAEAAFEESAIWYFDQGLRDEGITSRNAMFRAFRTYAEFGLTEPMARDALREKVPGITETEIDPKLCSH</sequence>
<evidence type="ECO:0000313" key="1">
    <source>
        <dbReference type="EMBL" id="MBR1369991.1"/>
    </source>
</evidence>
<dbReference type="AlphaFoldDB" id="A0A8J7W7R7"/>
<proteinExistence type="predicted"/>
<dbReference type="PROSITE" id="PS51257">
    <property type="entry name" value="PROKAR_LIPOPROTEIN"/>
    <property type="match status" value="1"/>
</dbReference>
<name>A0A8J7W7R7_9EURY</name>
<feature type="non-terminal residue" evidence="1">
    <location>
        <position position="116"/>
    </location>
</feature>
<evidence type="ECO:0008006" key="3">
    <source>
        <dbReference type="Google" id="ProtNLM"/>
    </source>
</evidence>
<dbReference type="EMBL" id="JWHL01000029">
    <property type="protein sequence ID" value="MBR1369991.1"/>
    <property type="molecule type" value="Genomic_DNA"/>
</dbReference>
<comment type="caution">
    <text evidence="1">The sequence shown here is derived from an EMBL/GenBank/DDBJ whole genome shotgun (WGS) entry which is preliminary data.</text>
</comment>
<organism evidence="1 2">
    <name type="scientific">Methanocalculus chunghsingensis</name>
    <dbReference type="NCBI Taxonomy" id="156457"/>
    <lineage>
        <taxon>Archaea</taxon>
        <taxon>Methanobacteriati</taxon>
        <taxon>Methanobacteriota</taxon>
        <taxon>Stenosarchaea group</taxon>
        <taxon>Methanomicrobia</taxon>
        <taxon>Methanomicrobiales</taxon>
        <taxon>Methanocalculaceae</taxon>
        <taxon>Methanocalculus</taxon>
    </lineage>
</organism>
<gene>
    <name evidence="1" type="ORF">RJ53_11085</name>
</gene>
<accession>A0A8J7W7R7</accession>
<keyword evidence="2" id="KW-1185">Reference proteome</keyword>